<dbReference type="PANTHER" id="PTHR47101">
    <property type="entry name" value="PHOSPHATIDATE CYTIDYLYLTRANSFERASE 5, CHLOROPLASTIC"/>
    <property type="match status" value="1"/>
</dbReference>
<comment type="catalytic activity">
    <reaction evidence="1">
        <text>a 1,2-diacyl-sn-glycero-3-phosphate + CTP + H(+) = a CDP-1,2-diacyl-sn-glycerol + diphosphate</text>
        <dbReference type="Rhea" id="RHEA:16229"/>
        <dbReference type="ChEBI" id="CHEBI:15378"/>
        <dbReference type="ChEBI" id="CHEBI:33019"/>
        <dbReference type="ChEBI" id="CHEBI:37563"/>
        <dbReference type="ChEBI" id="CHEBI:58332"/>
        <dbReference type="ChEBI" id="CHEBI:58608"/>
        <dbReference type="EC" id="2.7.7.41"/>
    </reaction>
</comment>
<comment type="pathway">
    <text evidence="3">Lipid metabolism.</text>
</comment>
<feature type="transmembrane region" description="Helical" evidence="9">
    <location>
        <begin position="130"/>
        <end position="159"/>
    </location>
</feature>
<evidence type="ECO:0000256" key="9">
    <source>
        <dbReference type="SAM" id="Phobius"/>
    </source>
</evidence>
<feature type="transmembrane region" description="Helical" evidence="9">
    <location>
        <begin position="210"/>
        <end position="235"/>
    </location>
</feature>
<evidence type="ECO:0000256" key="5">
    <source>
        <dbReference type="ARBA" id="ARBA00022516"/>
    </source>
</evidence>
<evidence type="ECO:0000256" key="8">
    <source>
        <dbReference type="ARBA" id="ARBA00023264"/>
    </source>
</evidence>
<keyword evidence="9" id="KW-1133">Transmembrane helix</keyword>
<evidence type="ECO:0000256" key="2">
    <source>
        <dbReference type="ARBA" id="ARBA00005119"/>
    </source>
</evidence>
<dbReference type="AlphaFoldDB" id="A0AAV8UVN0"/>
<keyword evidence="8" id="KW-1208">Phospholipid metabolism</keyword>
<gene>
    <name evidence="10" type="ORF">NDN08_003062</name>
</gene>
<keyword evidence="5" id="KW-0444">Lipid biosynthesis</keyword>
<feature type="transmembrane region" description="Helical" evidence="9">
    <location>
        <begin position="165"/>
        <end position="189"/>
    </location>
</feature>
<evidence type="ECO:0000256" key="7">
    <source>
        <dbReference type="ARBA" id="ARBA00023209"/>
    </source>
</evidence>
<feature type="transmembrane region" description="Helical" evidence="9">
    <location>
        <begin position="283"/>
        <end position="306"/>
    </location>
</feature>
<sequence length="345" mass="38558">MMGFVAVGGGRSAGLKELRYCGRIVTGKVEGQKVLDRRCSGVVRAGLEEVEGEQRLAPSPQPGSELEYVRKAVFGVIVSLLFLIWPLMNSVTFAAVLTALCVLGQHYYYRTAESQSYLPARRTGLITTMLMMFTIMYAPAYSTAVIPICSTLICCYLLFRENPRIATIADLSTTLAGLFYAALLPSFYVRLHMLDYLSSTRLRLWFDAHGVHSFLGSVPTSGALTIFMTFVVGGASDLIHRLTVFLLPEFKQKTAVGYAIWIICNMALNMATAYFLSWRNWKIYGVMYGTLFSLCGLIGRLAAPMFERAEEDGEEIVSYRNIFKRTDSYMFLAPLAYYFVVLTQS</sequence>
<organism evidence="10 11">
    <name type="scientific">Rhodosorus marinus</name>
    <dbReference type="NCBI Taxonomy" id="101924"/>
    <lineage>
        <taxon>Eukaryota</taxon>
        <taxon>Rhodophyta</taxon>
        <taxon>Stylonematophyceae</taxon>
        <taxon>Stylonematales</taxon>
        <taxon>Stylonemataceae</taxon>
        <taxon>Rhodosorus</taxon>
    </lineage>
</organism>
<reference evidence="10 11" key="1">
    <citation type="journal article" date="2023" name="Nat. Commun.">
        <title>Origin of minicircular mitochondrial genomes in red algae.</title>
        <authorList>
            <person name="Lee Y."/>
            <person name="Cho C.H."/>
            <person name="Lee Y.M."/>
            <person name="Park S.I."/>
            <person name="Yang J.H."/>
            <person name="West J.A."/>
            <person name="Bhattacharya D."/>
            <person name="Yoon H.S."/>
        </authorList>
    </citation>
    <scope>NUCLEOTIDE SEQUENCE [LARGE SCALE GENOMIC DNA]</scope>
    <source>
        <strain evidence="10 11">CCMP1338</strain>
        <tissue evidence="10">Whole cell</tissue>
    </source>
</reference>
<keyword evidence="7" id="KW-0443">Lipid metabolism</keyword>
<comment type="caution">
    <text evidence="10">The sequence shown here is derived from an EMBL/GenBank/DDBJ whole genome shotgun (WGS) entry which is preliminary data.</text>
</comment>
<keyword evidence="7" id="KW-0594">Phospholipid biosynthesis</keyword>
<dbReference type="GO" id="GO:0008654">
    <property type="term" value="P:phospholipid biosynthetic process"/>
    <property type="evidence" value="ECO:0007669"/>
    <property type="project" value="UniProtKB-KW"/>
</dbReference>
<keyword evidence="9" id="KW-0812">Transmembrane</keyword>
<evidence type="ECO:0000256" key="6">
    <source>
        <dbReference type="ARBA" id="ARBA00022695"/>
    </source>
</evidence>
<protein>
    <recommendedName>
        <fullName evidence="4">phosphatidate cytidylyltransferase</fullName>
        <ecNumber evidence="4">2.7.7.41</ecNumber>
    </recommendedName>
</protein>
<dbReference type="EC" id="2.7.7.41" evidence="4"/>
<keyword evidence="6" id="KW-0808">Transferase</keyword>
<dbReference type="GO" id="GO:0004605">
    <property type="term" value="F:phosphatidate cytidylyltransferase activity"/>
    <property type="evidence" value="ECO:0007669"/>
    <property type="project" value="UniProtKB-EC"/>
</dbReference>
<evidence type="ECO:0000256" key="3">
    <source>
        <dbReference type="ARBA" id="ARBA00005189"/>
    </source>
</evidence>
<proteinExistence type="predicted"/>
<evidence type="ECO:0000313" key="10">
    <source>
        <dbReference type="EMBL" id="KAJ8906569.1"/>
    </source>
</evidence>
<keyword evidence="9" id="KW-0472">Membrane</keyword>
<evidence type="ECO:0000256" key="4">
    <source>
        <dbReference type="ARBA" id="ARBA00012487"/>
    </source>
</evidence>
<dbReference type="PANTHER" id="PTHR47101:SF1">
    <property type="entry name" value="PHOSPHATIDATE CYTIDYLYLTRANSFERASE 4, CHLOROPLASTIC"/>
    <property type="match status" value="1"/>
</dbReference>
<feature type="transmembrane region" description="Helical" evidence="9">
    <location>
        <begin position="255"/>
        <end position="276"/>
    </location>
</feature>
<evidence type="ECO:0000313" key="11">
    <source>
        <dbReference type="Proteomes" id="UP001157974"/>
    </source>
</evidence>
<keyword evidence="6" id="KW-0548">Nucleotidyltransferase</keyword>
<dbReference type="EMBL" id="JAMWBK010000003">
    <property type="protein sequence ID" value="KAJ8906569.1"/>
    <property type="molecule type" value="Genomic_DNA"/>
</dbReference>
<name>A0AAV8UVN0_9RHOD</name>
<comment type="pathway">
    <text evidence="2">Phospholipid metabolism; CDP-diacylglycerol biosynthesis; CDP-diacylglycerol from sn-glycerol 3-phosphate: step 3/3.</text>
</comment>
<accession>A0AAV8UVN0</accession>
<keyword evidence="11" id="KW-1185">Reference proteome</keyword>
<evidence type="ECO:0000256" key="1">
    <source>
        <dbReference type="ARBA" id="ARBA00001698"/>
    </source>
</evidence>
<dbReference type="Proteomes" id="UP001157974">
    <property type="component" value="Unassembled WGS sequence"/>
</dbReference>